<dbReference type="InterPro" id="IPR028081">
    <property type="entry name" value="Leu-bd"/>
</dbReference>
<feature type="compositionally biased region" description="Low complexity" evidence="3">
    <location>
        <begin position="29"/>
        <end position="48"/>
    </location>
</feature>
<keyword evidence="2" id="KW-0732">Signal</keyword>
<proteinExistence type="inferred from homology"/>
<evidence type="ECO:0000259" key="4">
    <source>
        <dbReference type="Pfam" id="PF13458"/>
    </source>
</evidence>
<dbReference type="RefSeq" id="WP_062081036.1">
    <property type="nucleotide sequence ID" value="NZ_FCOK02000001.1"/>
</dbReference>
<dbReference type="Gene3D" id="3.40.50.2300">
    <property type="match status" value="2"/>
</dbReference>
<sequence>MRMKFGFALTIAAAVAMTTACSKKSDNEPPAGASAVPEASASAGASAPGSAPAVAASAASVAAASAPAPASSATVVRIGHVAPLSGPLAHLGQDNENGARLAIEEISAQGLTIDGHAIHLELDTQDDAADPKKGIAAAQQLVADHVVAVVGHLNSGVSIPASKIYSDADVAQISGATTNPAFTQQGYKTTFRVVPTDARQGPVLATYALKTLHARKIVVVDDATLYGRGLANEFAKAVVAGGGRITGHEVTSEKARDFKAILNKIKRVQPDAVMFGGMDVTGGPFARQAAAMGIKAKILGGDGVCSAEMATLAANAAPNVVCSELGVDVSKLDKGGDFAQHYEARFHLPVQSYAPFTYDAVYVIVDAMKRANSIEAPKVLAAIASTDFNGLTGHIAFDDKGDLKGGGAITLMDFKDNKKNVIDVITP</sequence>
<evidence type="ECO:0000256" key="3">
    <source>
        <dbReference type="SAM" id="MobiDB-lite"/>
    </source>
</evidence>
<accession>A0A158EUG0</accession>
<evidence type="ECO:0000256" key="1">
    <source>
        <dbReference type="ARBA" id="ARBA00010062"/>
    </source>
</evidence>
<dbReference type="SUPFAM" id="SSF53822">
    <property type="entry name" value="Periplasmic binding protein-like I"/>
    <property type="match status" value="1"/>
</dbReference>
<name>A0A158EUG0_9BURK</name>
<dbReference type="Pfam" id="PF13458">
    <property type="entry name" value="Peripla_BP_6"/>
    <property type="match status" value="1"/>
</dbReference>
<dbReference type="InterPro" id="IPR028082">
    <property type="entry name" value="Peripla_BP_I"/>
</dbReference>
<dbReference type="PANTHER" id="PTHR47151">
    <property type="entry name" value="LEU/ILE/VAL-BINDING ABC TRANSPORTER SUBUNIT"/>
    <property type="match status" value="1"/>
</dbReference>
<dbReference type="CDD" id="cd06342">
    <property type="entry name" value="PBP1_ABC_LIVBP-like"/>
    <property type="match status" value="1"/>
</dbReference>
<dbReference type="PANTHER" id="PTHR47151:SF2">
    <property type="entry name" value="AMINO ACID BINDING PROTEIN"/>
    <property type="match status" value="1"/>
</dbReference>
<protein>
    <submittedName>
        <fullName evidence="5">Extracellular ligand-binding receptor</fullName>
    </submittedName>
</protein>
<dbReference type="OrthoDB" id="9783240at2"/>
<feature type="domain" description="Leucine-binding protein" evidence="4">
    <location>
        <begin position="76"/>
        <end position="412"/>
    </location>
</feature>
<keyword evidence="5" id="KW-0675">Receptor</keyword>
<dbReference type="PROSITE" id="PS51257">
    <property type="entry name" value="PROKAR_LIPOPROTEIN"/>
    <property type="match status" value="1"/>
</dbReference>
<dbReference type="Proteomes" id="UP000054683">
    <property type="component" value="Unassembled WGS sequence"/>
</dbReference>
<reference evidence="5 6" key="1">
    <citation type="submission" date="2016-01" db="EMBL/GenBank/DDBJ databases">
        <authorList>
            <person name="Oliw E.H."/>
        </authorList>
    </citation>
    <scope>NUCLEOTIDE SEQUENCE [LARGE SCALE GENOMIC DNA]</scope>
    <source>
        <strain evidence="5">LMG 27134</strain>
    </source>
</reference>
<evidence type="ECO:0000256" key="2">
    <source>
        <dbReference type="ARBA" id="ARBA00022729"/>
    </source>
</evidence>
<dbReference type="AlphaFoldDB" id="A0A158EUG0"/>
<organism evidence="5 6">
    <name type="scientific">Caballeronia udeis</name>
    <dbReference type="NCBI Taxonomy" id="1232866"/>
    <lineage>
        <taxon>Bacteria</taxon>
        <taxon>Pseudomonadati</taxon>
        <taxon>Pseudomonadota</taxon>
        <taxon>Betaproteobacteria</taxon>
        <taxon>Burkholderiales</taxon>
        <taxon>Burkholderiaceae</taxon>
        <taxon>Caballeronia</taxon>
    </lineage>
</organism>
<evidence type="ECO:0000313" key="5">
    <source>
        <dbReference type="EMBL" id="SAL10290.1"/>
    </source>
</evidence>
<dbReference type="EMBL" id="FCOK02000001">
    <property type="protein sequence ID" value="SAL10290.1"/>
    <property type="molecule type" value="Genomic_DNA"/>
</dbReference>
<evidence type="ECO:0000313" key="6">
    <source>
        <dbReference type="Proteomes" id="UP000054683"/>
    </source>
</evidence>
<feature type="region of interest" description="Disordered" evidence="3">
    <location>
        <begin position="22"/>
        <end position="48"/>
    </location>
</feature>
<comment type="similarity">
    <text evidence="1">Belongs to the leucine-binding protein family.</text>
</comment>
<gene>
    <name evidence="5" type="ORF">AWB69_00153</name>
</gene>